<dbReference type="AlphaFoldDB" id="A0AA39PXK8"/>
<comment type="subcellular location">
    <subcellularLocation>
        <location evidence="1">Membrane</location>
        <topology evidence="1">Multi-pass membrane protein</topology>
    </subcellularLocation>
</comment>
<name>A0AA39PXK8_9AGAR</name>
<keyword evidence="10" id="KW-1185">Reference proteome</keyword>
<evidence type="ECO:0000256" key="1">
    <source>
        <dbReference type="ARBA" id="ARBA00004141"/>
    </source>
</evidence>
<organism evidence="9 10">
    <name type="scientific">Armillaria luteobubalina</name>
    <dbReference type="NCBI Taxonomy" id="153913"/>
    <lineage>
        <taxon>Eukaryota</taxon>
        <taxon>Fungi</taxon>
        <taxon>Dikarya</taxon>
        <taxon>Basidiomycota</taxon>
        <taxon>Agaricomycotina</taxon>
        <taxon>Agaricomycetes</taxon>
        <taxon>Agaricomycetidae</taxon>
        <taxon>Agaricales</taxon>
        <taxon>Marasmiineae</taxon>
        <taxon>Physalacriaceae</taxon>
        <taxon>Armillaria</taxon>
    </lineage>
</organism>
<dbReference type="InterPro" id="IPR004813">
    <property type="entry name" value="OPT"/>
</dbReference>
<keyword evidence="6" id="KW-0653">Protein transport</keyword>
<evidence type="ECO:0000256" key="3">
    <source>
        <dbReference type="ARBA" id="ARBA00022448"/>
    </source>
</evidence>
<dbReference type="Proteomes" id="UP001175228">
    <property type="component" value="Unassembled WGS sequence"/>
</dbReference>
<gene>
    <name evidence="9" type="ORF">EDD18DRAFT_1184443</name>
</gene>
<dbReference type="GO" id="GO:0015031">
    <property type="term" value="P:protein transport"/>
    <property type="evidence" value="ECO:0007669"/>
    <property type="project" value="UniProtKB-KW"/>
</dbReference>
<dbReference type="Pfam" id="PF03169">
    <property type="entry name" value="OPT"/>
    <property type="match status" value="1"/>
</dbReference>
<comment type="caution">
    <text evidence="9">The sequence shown here is derived from an EMBL/GenBank/DDBJ whole genome shotgun (WGS) entry which is preliminary data.</text>
</comment>
<proteinExistence type="inferred from homology"/>
<keyword evidence="5" id="KW-0571">Peptide transport</keyword>
<evidence type="ECO:0000256" key="7">
    <source>
        <dbReference type="ARBA" id="ARBA00022989"/>
    </source>
</evidence>
<keyword evidence="3" id="KW-0813">Transport</keyword>
<dbReference type="InterPro" id="IPR004648">
    <property type="entry name" value="Oligpept_transpt"/>
</dbReference>
<evidence type="ECO:0000256" key="6">
    <source>
        <dbReference type="ARBA" id="ARBA00022927"/>
    </source>
</evidence>
<dbReference type="GO" id="GO:0035673">
    <property type="term" value="F:oligopeptide transmembrane transporter activity"/>
    <property type="evidence" value="ECO:0007669"/>
    <property type="project" value="InterPro"/>
</dbReference>
<keyword evidence="7" id="KW-1133">Transmembrane helix</keyword>
<sequence length="66" mass="7502">MVQALTFSSNFKLGHYVKIPPQSMFWAQIVVTVITEPLQSHAEGWLHLSINRGTGILRLIFFFLNG</sequence>
<keyword evidence="4" id="KW-0812">Transmembrane</keyword>
<evidence type="ECO:0000256" key="4">
    <source>
        <dbReference type="ARBA" id="ARBA00022692"/>
    </source>
</evidence>
<evidence type="ECO:0000256" key="2">
    <source>
        <dbReference type="ARBA" id="ARBA00008807"/>
    </source>
</evidence>
<evidence type="ECO:0000256" key="8">
    <source>
        <dbReference type="ARBA" id="ARBA00023136"/>
    </source>
</evidence>
<evidence type="ECO:0000256" key="5">
    <source>
        <dbReference type="ARBA" id="ARBA00022856"/>
    </source>
</evidence>
<protein>
    <submittedName>
        <fullName evidence="9">Uncharacterized protein</fullName>
    </submittedName>
</protein>
<accession>A0AA39PXK8</accession>
<keyword evidence="8" id="KW-0472">Membrane</keyword>
<dbReference type="PANTHER" id="PTHR22601">
    <property type="entry name" value="ISP4 LIKE PROTEIN"/>
    <property type="match status" value="1"/>
</dbReference>
<comment type="similarity">
    <text evidence="2">Belongs to the oligopeptide OPT transporter family.</text>
</comment>
<reference evidence="9" key="1">
    <citation type="submission" date="2023-06" db="EMBL/GenBank/DDBJ databases">
        <authorList>
            <consortium name="Lawrence Berkeley National Laboratory"/>
            <person name="Ahrendt S."/>
            <person name="Sahu N."/>
            <person name="Indic B."/>
            <person name="Wong-Bajracharya J."/>
            <person name="Merenyi Z."/>
            <person name="Ke H.-M."/>
            <person name="Monk M."/>
            <person name="Kocsube S."/>
            <person name="Drula E."/>
            <person name="Lipzen A."/>
            <person name="Balint B."/>
            <person name="Henrissat B."/>
            <person name="Andreopoulos B."/>
            <person name="Martin F.M."/>
            <person name="Harder C.B."/>
            <person name="Rigling D."/>
            <person name="Ford K.L."/>
            <person name="Foster G.D."/>
            <person name="Pangilinan J."/>
            <person name="Papanicolaou A."/>
            <person name="Barry K."/>
            <person name="LaButti K."/>
            <person name="Viragh M."/>
            <person name="Koriabine M."/>
            <person name="Yan M."/>
            <person name="Riley R."/>
            <person name="Champramary S."/>
            <person name="Plett K.L."/>
            <person name="Tsai I.J."/>
            <person name="Slot J."/>
            <person name="Sipos G."/>
            <person name="Plett J."/>
            <person name="Nagy L.G."/>
            <person name="Grigoriev I.V."/>
        </authorList>
    </citation>
    <scope>NUCLEOTIDE SEQUENCE</scope>
    <source>
        <strain evidence="9">HWK02</strain>
    </source>
</reference>
<dbReference type="GO" id="GO:0016020">
    <property type="term" value="C:membrane"/>
    <property type="evidence" value="ECO:0007669"/>
    <property type="project" value="UniProtKB-SubCell"/>
</dbReference>
<evidence type="ECO:0000313" key="10">
    <source>
        <dbReference type="Proteomes" id="UP001175228"/>
    </source>
</evidence>
<evidence type="ECO:0000313" key="9">
    <source>
        <dbReference type="EMBL" id="KAK0492415.1"/>
    </source>
</evidence>
<dbReference type="EMBL" id="JAUEPU010000030">
    <property type="protein sequence ID" value="KAK0492415.1"/>
    <property type="molecule type" value="Genomic_DNA"/>
</dbReference>